<gene>
    <name evidence="2" type="ORF">K466DRAFT_172479</name>
</gene>
<dbReference type="Proteomes" id="UP000308197">
    <property type="component" value="Unassembled WGS sequence"/>
</dbReference>
<proteinExistence type="predicted"/>
<dbReference type="EMBL" id="ML211227">
    <property type="protein sequence ID" value="TFK85883.1"/>
    <property type="molecule type" value="Genomic_DNA"/>
</dbReference>
<accession>A0A5C3PIW7</accession>
<keyword evidence="1" id="KW-0472">Membrane</keyword>
<evidence type="ECO:0000313" key="2">
    <source>
        <dbReference type="EMBL" id="TFK85883.1"/>
    </source>
</evidence>
<reference evidence="2 3" key="1">
    <citation type="journal article" date="2019" name="Nat. Ecol. Evol.">
        <title>Megaphylogeny resolves global patterns of mushroom evolution.</title>
        <authorList>
            <person name="Varga T."/>
            <person name="Krizsan K."/>
            <person name="Foldi C."/>
            <person name="Dima B."/>
            <person name="Sanchez-Garcia M."/>
            <person name="Sanchez-Ramirez S."/>
            <person name="Szollosi G.J."/>
            <person name="Szarkandi J.G."/>
            <person name="Papp V."/>
            <person name="Albert L."/>
            <person name="Andreopoulos W."/>
            <person name="Angelini C."/>
            <person name="Antonin V."/>
            <person name="Barry K.W."/>
            <person name="Bougher N.L."/>
            <person name="Buchanan P."/>
            <person name="Buyck B."/>
            <person name="Bense V."/>
            <person name="Catcheside P."/>
            <person name="Chovatia M."/>
            <person name="Cooper J."/>
            <person name="Damon W."/>
            <person name="Desjardin D."/>
            <person name="Finy P."/>
            <person name="Geml J."/>
            <person name="Haridas S."/>
            <person name="Hughes K."/>
            <person name="Justo A."/>
            <person name="Karasinski D."/>
            <person name="Kautmanova I."/>
            <person name="Kiss B."/>
            <person name="Kocsube S."/>
            <person name="Kotiranta H."/>
            <person name="LaButti K.M."/>
            <person name="Lechner B.E."/>
            <person name="Liimatainen K."/>
            <person name="Lipzen A."/>
            <person name="Lukacs Z."/>
            <person name="Mihaltcheva S."/>
            <person name="Morgado L.N."/>
            <person name="Niskanen T."/>
            <person name="Noordeloos M.E."/>
            <person name="Ohm R.A."/>
            <person name="Ortiz-Santana B."/>
            <person name="Ovrebo C."/>
            <person name="Racz N."/>
            <person name="Riley R."/>
            <person name="Savchenko A."/>
            <person name="Shiryaev A."/>
            <person name="Soop K."/>
            <person name="Spirin V."/>
            <person name="Szebenyi C."/>
            <person name="Tomsovsky M."/>
            <person name="Tulloss R.E."/>
            <person name="Uehling J."/>
            <person name="Grigoriev I.V."/>
            <person name="Vagvolgyi C."/>
            <person name="Papp T."/>
            <person name="Martin F.M."/>
            <person name="Miettinen O."/>
            <person name="Hibbett D.S."/>
            <person name="Nagy L.G."/>
        </authorList>
    </citation>
    <scope>NUCLEOTIDE SEQUENCE [LARGE SCALE GENOMIC DNA]</scope>
    <source>
        <strain evidence="2 3">HHB13444</strain>
    </source>
</reference>
<keyword evidence="1" id="KW-0812">Transmembrane</keyword>
<evidence type="ECO:0000256" key="1">
    <source>
        <dbReference type="SAM" id="Phobius"/>
    </source>
</evidence>
<name>A0A5C3PIW7_9APHY</name>
<organism evidence="2 3">
    <name type="scientific">Polyporus arcularius HHB13444</name>
    <dbReference type="NCBI Taxonomy" id="1314778"/>
    <lineage>
        <taxon>Eukaryota</taxon>
        <taxon>Fungi</taxon>
        <taxon>Dikarya</taxon>
        <taxon>Basidiomycota</taxon>
        <taxon>Agaricomycotina</taxon>
        <taxon>Agaricomycetes</taxon>
        <taxon>Polyporales</taxon>
        <taxon>Polyporaceae</taxon>
        <taxon>Polyporus</taxon>
    </lineage>
</organism>
<evidence type="ECO:0000313" key="3">
    <source>
        <dbReference type="Proteomes" id="UP000308197"/>
    </source>
</evidence>
<dbReference type="InParanoid" id="A0A5C3PIW7"/>
<feature type="transmembrane region" description="Helical" evidence="1">
    <location>
        <begin position="135"/>
        <end position="154"/>
    </location>
</feature>
<sequence>MIPLTNSRLSSTATGTVPSVAGGLQFTYGRTEDAATGTRVVILADGNCTRRNDYRRKPSCPPLHRCAFLPITVFCYLAQSDSHPLLRPRMLYNGTHFCSDSSHVLLPSTASRPTPCGLWPAAAYSFNEFLSTLNGVPFGIFSLACAILLMAIFGDD</sequence>
<protein>
    <submittedName>
        <fullName evidence="2">Uncharacterized protein</fullName>
    </submittedName>
</protein>
<dbReference type="AlphaFoldDB" id="A0A5C3PIW7"/>
<keyword evidence="3" id="KW-1185">Reference proteome</keyword>
<keyword evidence="1" id="KW-1133">Transmembrane helix</keyword>